<dbReference type="Proteomes" id="UP000249526">
    <property type="component" value="Unassembled WGS sequence"/>
</dbReference>
<keyword evidence="4" id="KW-0560">Oxidoreductase</keyword>
<dbReference type="GeneID" id="37166297"/>
<proteinExistence type="inferred from homology"/>
<keyword evidence="9" id="KW-1185">Reference proteome</keyword>
<dbReference type="PANTHER" id="PTHR35042:SF1">
    <property type="entry name" value="DUF1772-DOMAIN-CONTAINING PROTEIN"/>
    <property type="match status" value="1"/>
</dbReference>
<evidence type="ECO:0000256" key="1">
    <source>
        <dbReference type="ARBA" id="ARBA00004141"/>
    </source>
</evidence>
<dbReference type="RefSeq" id="XP_025515116.1">
    <property type="nucleotide sequence ID" value="XM_025662895.1"/>
</dbReference>
<keyword evidence="4" id="KW-0503">Monooxygenase</keyword>
<name>A0A8G1R2S4_9EURO</name>
<evidence type="ECO:0000256" key="2">
    <source>
        <dbReference type="ARBA" id="ARBA00022692"/>
    </source>
</evidence>
<comment type="similarity">
    <text evidence="6">Belongs to the anthrone oxygenase family.</text>
</comment>
<dbReference type="AlphaFoldDB" id="A0A8G1R2S4"/>
<evidence type="ECO:0000256" key="3">
    <source>
        <dbReference type="ARBA" id="ARBA00022989"/>
    </source>
</evidence>
<evidence type="ECO:0000256" key="5">
    <source>
        <dbReference type="ARBA" id="ARBA00023136"/>
    </source>
</evidence>
<evidence type="ECO:0000313" key="8">
    <source>
        <dbReference type="EMBL" id="RAH57194.1"/>
    </source>
</evidence>
<reference evidence="8 9" key="1">
    <citation type="submission" date="2018-02" db="EMBL/GenBank/DDBJ databases">
        <title>The genomes of Aspergillus section Nigri reveals drivers in fungal speciation.</title>
        <authorList>
            <consortium name="DOE Joint Genome Institute"/>
            <person name="Vesth T.C."/>
            <person name="Nybo J."/>
            <person name="Theobald S."/>
            <person name="Brandl J."/>
            <person name="Frisvad J.C."/>
            <person name="Nielsen K.F."/>
            <person name="Lyhne E.K."/>
            <person name="Kogle M.E."/>
            <person name="Kuo A."/>
            <person name="Riley R."/>
            <person name="Clum A."/>
            <person name="Nolan M."/>
            <person name="Lipzen A."/>
            <person name="Salamov A."/>
            <person name="Henrissat B."/>
            <person name="Wiebenga A."/>
            <person name="De vries R.P."/>
            <person name="Grigoriev I.V."/>
            <person name="Mortensen U.H."/>
            <person name="Andersen M.R."/>
            <person name="Baker S.E."/>
        </authorList>
    </citation>
    <scope>NUCLEOTIDE SEQUENCE [LARGE SCALE GENOMIC DNA]</scope>
    <source>
        <strain evidence="8 9">CBS 112811</strain>
    </source>
</reference>
<evidence type="ECO:0000256" key="6">
    <source>
        <dbReference type="ARBA" id="ARBA00034313"/>
    </source>
</evidence>
<evidence type="ECO:0000256" key="7">
    <source>
        <dbReference type="SAM" id="Phobius"/>
    </source>
</evidence>
<dbReference type="EMBL" id="KZ825063">
    <property type="protein sequence ID" value="RAH57194.1"/>
    <property type="molecule type" value="Genomic_DNA"/>
</dbReference>
<gene>
    <name evidence="8" type="ORF">BO85DRAFT_478360</name>
</gene>
<keyword evidence="2 7" id="KW-0812">Transmembrane</keyword>
<organism evidence="8 9">
    <name type="scientific">Aspergillus piperis CBS 112811</name>
    <dbReference type="NCBI Taxonomy" id="1448313"/>
    <lineage>
        <taxon>Eukaryota</taxon>
        <taxon>Fungi</taxon>
        <taxon>Dikarya</taxon>
        <taxon>Ascomycota</taxon>
        <taxon>Pezizomycotina</taxon>
        <taxon>Eurotiomycetes</taxon>
        <taxon>Eurotiomycetidae</taxon>
        <taxon>Eurotiales</taxon>
        <taxon>Aspergillaceae</taxon>
        <taxon>Aspergillus</taxon>
        <taxon>Aspergillus subgen. Circumdati</taxon>
    </lineage>
</organism>
<keyword evidence="3 7" id="KW-1133">Transmembrane helix</keyword>
<dbReference type="PANTHER" id="PTHR35042">
    <property type="entry name" value="ANTHRONE OXYGENASE ENCC"/>
    <property type="match status" value="1"/>
</dbReference>
<evidence type="ECO:0000256" key="4">
    <source>
        <dbReference type="ARBA" id="ARBA00023033"/>
    </source>
</evidence>
<sequence>MYTTDTLPTSFCIAQAIGLSGAAWLSEYAGNIFSLSLMTIPALLQSHKEHSIPLSTITKQWALVYETGKNRAPPIALFTATTLLYLSWETRAQSTLSAIAPRGATTTYAIAAALTIAIVPWTILAMKGTNDALMEKAKVGVQEEKDLQEGERVLGLLNRWALLNGARAMWPLAGFLVGFVNGGITVSRQLFGNTVTEG</sequence>
<dbReference type="Pfam" id="PF08592">
    <property type="entry name" value="Anthrone_oxy"/>
    <property type="match status" value="1"/>
</dbReference>
<evidence type="ECO:0000313" key="9">
    <source>
        <dbReference type="Proteomes" id="UP000249526"/>
    </source>
</evidence>
<feature type="transmembrane region" description="Helical" evidence="7">
    <location>
        <begin position="108"/>
        <end position="126"/>
    </location>
</feature>
<comment type="subcellular location">
    <subcellularLocation>
        <location evidence="1">Membrane</location>
        <topology evidence="1">Multi-pass membrane protein</topology>
    </subcellularLocation>
</comment>
<accession>A0A8G1R2S4</accession>
<dbReference type="GO" id="GO:0016020">
    <property type="term" value="C:membrane"/>
    <property type="evidence" value="ECO:0007669"/>
    <property type="project" value="UniProtKB-SubCell"/>
</dbReference>
<protein>
    <submittedName>
        <fullName evidence="8">DUF1772-domain-containing protein</fullName>
    </submittedName>
</protein>
<dbReference type="InterPro" id="IPR013901">
    <property type="entry name" value="Anthrone_oxy"/>
</dbReference>
<dbReference type="GO" id="GO:0004497">
    <property type="term" value="F:monooxygenase activity"/>
    <property type="evidence" value="ECO:0007669"/>
    <property type="project" value="UniProtKB-KW"/>
</dbReference>
<keyword evidence="5 7" id="KW-0472">Membrane</keyword>